<name>A0AAV9I9C2_9RHOD</name>
<keyword evidence="1" id="KW-0175">Coiled coil</keyword>
<proteinExistence type="predicted"/>
<gene>
    <name evidence="2" type="ORF">GAYE_SCF01G1934</name>
</gene>
<dbReference type="EMBL" id="JANCYU010000021">
    <property type="protein sequence ID" value="KAK4524035.1"/>
    <property type="molecule type" value="Genomic_DNA"/>
</dbReference>
<keyword evidence="3" id="KW-1185">Reference proteome</keyword>
<accession>A0AAV9I9C2</accession>
<reference evidence="2 3" key="1">
    <citation type="submission" date="2022-07" db="EMBL/GenBank/DDBJ databases">
        <title>Genome-wide signatures of adaptation to extreme environments.</title>
        <authorList>
            <person name="Cho C.H."/>
            <person name="Yoon H.S."/>
        </authorList>
    </citation>
    <scope>NUCLEOTIDE SEQUENCE [LARGE SCALE GENOMIC DNA]</scope>
    <source>
        <strain evidence="2 3">108.79 E11</strain>
    </source>
</reference>
<dbReference type="AlphaFoldDB" id="A0AAV9I9C2"/>
<evidence type="ECO:0000313" key="2">
    <source>
        <dbReference type="EMBL" id="KAK4524035.1"/>
    </source>
</evidence>
<dbReference type="Proteomes" id="UP001300502">
    <property type="component" value="Unassembled WGS sequence"/>
</dbReference>
<feature type="coiled-coil region" evidence="1">
    <location>
        <begin position="67"/>
        <end position="94"/>
    </location>
</feature>
<organism evidence="2 3">
    <name type="scientific">Galdieria yellowstonensis</name>
    <dbReference type="NCBI Taxonomy" id="3028027"/>
    <lineage>
        <taxon>Eukaryota</taxon>
        <taxon>Rhodophyta</taxon>
        <taxon>Bangiophyceae</taxon>
        <taxon>Galdieriales</taxon>
        <taxon>Galdieriaceae</taxon>
        <taxon>Galdieria</taxon>
    </lineage>
</organism>
<evidence type="ECO:0000256" key="1">
    <source>
        <dbReference type="SAM" id="Coils"/>
    </source>
</evidence>
<evidence type="ECO:0000313" key="3">
    <source>
        <dbReference type="Proteomes" id="UP001300502"/>
    </source>
</evidence>
<protein>
    <submittedName>
        <fullName evidence="2">Uncharacterized protein</fullName>
    </submittedName>
</protein>
<sequence>MCHSRVLETIQLLEPQSAFFSTFEGNVSNSLPQEPYSDSFRNKLYSMVEDIELERAKYCNSVPLNEAEFFAAQENNFEEELEDYEESVASLDVNTTETIEARLDGSSEDKRCQNCNTSLLFLSDIVKWNEACFCSLDCYASALLKSQQEPEQVECSFSPICNKTTDEK</sequence>
<comment type="caution">
    <text evidence="2">The sequence shown here is derived from an EMBL/GenBank/DDBJ whole genome shotgun (WGS) entry which is preliminary data.</text>
</comment>